<protein>
    <submittedName>
        <fullName evidence="2">DUF4403 family protein</fullName>
    </submittedName>
</protein>
<dbReference type="OrthoDB" id="9774949at2"/>
<keyword evidence="3" id="KW-1185">Reference proteome</keyword>
<dbReference type="Proteomes" id="UP000253383">
    <property type="component" value="Unassembled WGS sequence"/>
</dbReference>
<dbReference type="AlphaFoldDB" id="A0A368JS71"/>
<gene>
    <name evidence="2" type="ORF">DUE52_14200</name>
</gene>
<sequence length="461" mass="51211">MTIRFLFRLTLGLALLLTLTRCQKTAPQPPKAEGFDPAIPGDTSYLAGPITFTLKELQEKINQELDPVLVGKGSSSGKPGGIFPFKVVRSGPVHIQYVNNQVKFSAPLGLYINSPFSAGKTSEQRPFCSLQVNFQSSLTVTPNWRLASKVQFTNYEWIVEPEIRFLGKDISLTNFAKKLLDKHQSAIESAIDTAVYKELRLDRMVMPIWQSIQEPLLIDRSFGLWLLPKPLGVEASPIDGDSVKITTHLRIAFATKTVLQPEKPDHSEVKLPLLQKRDQVSQVSDLRLLSVIPYADINRMLARTLAKEKKKLLLGALTIQKASVYGGQRSLIVKTEVSGLLNGTLYLKGRPTFDTLSNTLRIKNLDFDAGTVRELSKFSNSLVHNGLIKVLESFLTISLGGEIEKLPQTISESFKKGETGKKTDLGIQAFRFTPQKIAIRPDGIQALIHVQSKVAVRVKQL</sequence>
<dbReference type="InterPro" id="IPR025515">
    <property type="entry name" value="DUF4403"/>
</dbReference>
<comment type="caution">
    <text evidence="2">The sequence shown here is derived from an EMBL/GenBank/DDBJ whole genome shotgun (WGS) entry which is preliminary data.</text>
</comment>
<keyword evidence="1" id="KW-0732">Signal</keyword>
<reference evidence="2 3" key="1">
    <citation type="submission" date="2018-07" db="EMBL/GenBank/DDBJ databases">
        <title>Genome analysis of Larkinella rosea.</title>
        <authorList>
            <person name="Zhou Z."/>
            <person name="Wang G."/>
        </authorList>
    </citation>
    <scope>NUCLEOTIDE SEQUENCE [LARGE SCALE GENOMIC DNA]</scope>
    <source>
        <strain evidence="3">zzj9</strain>
    </source>
</reference>
<evidence type="ECO:0000313" key="3">
    <source>
        <dbReference type="Proteomes" id="UP000253383"/>
    </source>
</evidence>
<proteinExistence type="predicted"/>
<feature type="chain" id="PRO_5016976204" evidence="1">
    <location>
        <begin position="27"/>
        <end position="461"/>
    </location>
</feature>
<evidence type="ECO:0000313" key="2">
    <source>
        <dbReference type="EMBL" id="RCR69031.1"/>
    </source>
</evidence>
<organism evidence="2 3">
    <name type="scientific">Larkinella punicea</name>
    <dbReference type="NCBI Taxonomy" id="2315727"/>
    <lineage>
        <taxon>Bacteria</taxon>
        <taxon>Pseudomonadati</taxon>
        <taxon>Bacteroidota</taxon>
        <taxon>Cytophagia</taxon>
        <taxon>Cytophagales</taxon>
        <taxon>Spirosomataceae</taxon>
        <taxon>Larkinella</taxon>
    </lineage>
</organism>
<evidence type="ECO:0000256" key="1">
    <source>
        <dbReference type="SAM" id="SignalP"/>
    </source>
</evidence>
<feature type="signal peptide" evidence="1">
    <location>
        <begin position="1"/>
        <end position="26"/>
    </location>
</feature>
<dbReference type="Pfam" id="PF14356">
    <property type="entry name" value="DUF4403"/>
    <property type="match status" value="1"/>
</dbReference>
<dbReference type="RefSeq" id="WP_114406668.1">
    <property type="nucleotide sequence ID" value="NZ_QOWE01000010.1"/>
</dbReference>
<accession>A0A368JS71</accession>
<name>A0A368JS71_9BACT</name>
<dbReference type="EMBL" id="QOWE01000010">
    <property type="protein sequence ID" value="RCR69031.1"/>
    <property type="molecule type" value="Genomic_DNA"/>
</dbReference>